<dbReference type="RefSeq" id="WP_157750767.1">
    <property type="nucleotide sequence ID" value="NZ_AP017313.1"/>
</dbReference>
<keyword evidence="1" id="KW-1133">Transmembrane helix</keyword>
<dbReference type="EMBL" id="JACHWX010000002">
    <property type="protein sequence ID" value="MBB3054420.1"/>
    <property type="molecule type" value="Genomic_DNA"/>
</dbReference>
<evidence type="ECO:0000313" key="2">
    <source>
        <dbReference type="EMBL" id="MBB3054420.1"/>
    </source>
</evidence>
<keyword evidence="3" id="KW-1185">Reference proteome</keyword>
<dbReference type="AlphaFoldDB" id="A0A839SBY2"/>
<organism evidence="2 3">
    <name type="scientific">Mucilaginibacter gotjawali</name>
    <dbReference type="NCBI Taxonomy" id="1550579"/>
    <lineage>
        <taxon>Bacteria</taxon>
        <taxon>Pseudomonadati</taxon>
        <taxon>Bacteroidota</taxon>
        <taxon>Sphingobacteriia</taxon>
        <taxon>Sphingobacteriales</taxon>
        <taxon>Sphingobacteriaceae</taxon>
        <taxon>Mucilaginibacter</taxon>
    </lineage>
</organism>
<protein>
    <submittedName>
        <fullName evidence="2">Uncharacterized protein</fullName>
    </submittedName>
</protein>
<dbReference type="OrthoDB" id="795561at2"/>
<proteinExistence type="predicted"/>
<evidence type="ECO:0000313" key="3">
    <source>
        <dbReference type="Proteomes" id="UP000539265"/>
    </source>
</evidence>
<dbReference type="Proteomes" id="UP000539265">
    <property type="component" value="Unassembled WGS sequence"/>
</dbReference>
<feature type="transmembrane region" description="Helical" evidence="1">
    <location>
        <begin position="20"/>
        <end position="43"/>
    </location>
</feature>
<accession>A0A839SBY2</accession>
<sequence>MSILLITAAYLDFFCGTVNIYTIVIKQSCLLLVYISPIVYYMITKDKQQRWWAVFGCIWVVTISLRTKNEIHDYNETVCKAKFGKTFNQQRRNRGIAVIPQDWQITSSLGSEIDWKGKDQIIGHTDKSVYIDSACEDAFERDNYELKPIRGISRWISIGRVVTKGKGADTDSYAFEFGANSRNITRQQADSILASEKITKDY</sequence>
<keyword evidence="1" id="KW-0812">Transmembrane</keyword>
<reference evidence="2" key="1">
    <citation type="submission" date="2020-08" db="EMBL/GenBank/DDBJ databases">
        <title>Genomic Encyclopedia of Type Strains, Phase III (KMG-III): the genomes of soil and plant-associated and newly described type strains.</title>
        <authorList>
            <person name="Whitman W."/>
        </authorList>
    </citation>
    <scope>NUCLEOTIDE SEQUENCE [LARGE SCALE GENOMIC DNA]</scope>
    <source>
        <strain evidence="2">CECT 8628</strain>
    </source>
</reference>
<comment type="caution">
    <text evidence="2">The sequence shown here is derived from an EMBL/GenBank/DDBJ whole genome shotgun (WGS) entry which is preliminary data.</text>
</comment>
<name>A0A839SBY2_9SPHI</name>
<gene>
    <name evidence="2" type="ORF">FHS11_000830</name>
</gene>
<keyword evidence="1" id="KW-0472">Membrane</keyword>
<evidence type="ECO:0000256" key="1">
    <source>
        <dbReference type="SAM" id="Phobius"/>
    </source>
</evidence>